<evidence type="ECO:0000256" key="1">
    <source>
        <dbReference type="ARBA" id="ARBA00022612"/>
    </source>
</evidence>
<evidence type="ECO:0000256" key="5">
    <source>
        <dbReference type="ARBA" id="ARBA00023045"/>
    </source>
</evidence>
<protein>
    <submittedName>
        <fullName evidence="7">Proheadase_HK97, phage prohead protease, HK97 family</fullName>
    </submittedName>
</protein>
<dbReference type="InterPro" id="IPR054613">
    <property type="entry name" value="Peptidase_S78_dom"/>
</dbReference>
<proteinExistence type="predicted"/>
<organism evidence="7">
    <name type="scientific">uncultured Caudovirales phage</name>
    <dbReference type="NCBI Taxonomy" id="2100421"/>
    <lineage>
        <taxon>Viruses</taxon>
        <taxon>Duplodnaviria</taxon>
        <taxon>Heunggongvirae</taxon>
        <taxon>Uroviricota</taxon>
        <taxon>Caudoviricetes</taxon>
        <taxon>Peduoviridae</taxon>
        <taxon>Maltschvirus</taxon>
        <taxon>Maltschvirus maltsch</taxon>
    </lineage>
</organism>
<gene>
    <name evidence="7" type="ORF">UFOVP367_11</name>
</gene>
<dbReference type="GO" id="GO:0046797">
    <property type="term" value="P:viral procapsid maturation"/>
    <property type="evidence" value="ECO:0007669"/>
    <property type="project" value="UniProtKB-KW"/>
</dbReference>
<evidence type="ECO:0000256" key="2">
    <source>
        <dbReference type="ARBA" id="ARBA00022670"/>
    </source>
</evidence>
<keyword evidence="5" id="KW-1273">Viral capsid maturation</keyword>
<dbReference type="GO" id="GO:0006508">
    <property type="term" value="P:proteolysis"/>
    <property type="evidence" value="ECO:0007669"/>
    <property type="project" value="UniProtKB-KW"/>
</dbReference>
<accession>A0A6J7WZU0</accession>
<feature type="domain" description="Prohead serine protease" evidence="6">
    <location>
        <begin position="33"/>
        <end position="182"/>
    </location>
</feature>
<reference evidence="7" key="1">
    <citation type="submission" date="2020-05" db="EMBL/GenBank/DDBJ databases">
        <authorList>
            <person name="Chiriac C."/>
            <person name="Salcher M."/>
            <person name="Ghai R."/>
            <person name="Kavagutti S V."/>
        </authorList>
    </citation>
    <scope>NUCLEOTIDE SEQUENCE</scope>
</reference>
<evidence type="ECO:0000259" key="6">
    <source>
        <dbReference type="Pfam" id="PF04586"/>
    </source>
</evidence>
<keyword evidence="4" id="KW-0118">Viral capsid assembly</keyword>
<dbReference type="GO" id="GO:0008233">
    <property type="term" value="F:peptidase activity"/>
    <property type="evidence" value="ECO:0007669"/>
    <property type="project" value="UniProtKB-KW"/>
</dbReference>
<evidence type="ECO:0000313" key="7">
    <source>
        <dbReference type="EMBL" id="CAB5222388.1"/>
    </source>
</evidence>
<keyword evidence="1" id="KW-1188">Viral release from host cell</keyword>
<keyword evidence="2 7" id="KW-0645">Protease</keyword>
<keyword evidence="3" id="KW-0378">Hydrolase</keyword>
<evidence type="ECO:0000256" key="4">
    <source>
        <dbReference type="ARBA" id="ARBA00022950"/>
    </source>
</evidence>
<dbReference type="Pfam" id="PF04586">
    <property type="entry name" value="Peptidase_S78"/>
    <property type="match status" value="1"/>
</dbReference>
<sequence length="272" mass="30345">MTEINKSNFEKFFFESKVALGIKADEASEDSGVIEATVTTWGAREGADGRKFNYQPEGFAQWADEFSKSGKPLPMYFQHNDMSMPVGEWQEFEFTDKGMNAKGRLFTNTTAGKDLYTIMKESPAMVGGVSVGAYADEYCMVDAEGNMMDTDADDEGYFQITKGGLREVSIVMQPNNLECNISKLESCFREDGTLDLKLIEKALRDAKLSRKDATTASSIFKKIIETRDEPTIIDEKAPIQSDADAVVDENEAILKAIEERDLLKKLNNRLKG</sequence>
<evidence type="ECO:0000256" key="3">
    <source>
        <dbReference type="ARBA" id="ARBA00022801"/>
    </source>
</evidence>
<dbReference type="EMBL" id="LR798310">
    <property type="protein sequence ID" value="CAB5222388.1"/>
    <property type="molecule type" value="Genomic_DNA"/>
</dbReference>
<name>A0A6J7WZU0_9CAUD</name>